<evidence type="ECO:0000313" key="2">
    <source>
        <dbReference type="EMBL" id="SAI67790.1"/>
    </source>
</evidence>
<dbReference type="GO" id="GO:0071281">
    <property type="term" value="P:cellular response to iron ion"/>
    <property type="evidence" value="ECO:0007669"/>
    <property type="project" value="TreeGrafter"/>
</dbReference>
<keyword evidence="3" id="KW-1185">Reference proteome</keyword>
<name>A0A157SBH1_9BORD</name>
<dbReference type="InterPro" id="IPR050902">
    <property type="entry name" value="ABC_Transporter_SBP"/>
</dbReference>
<dbReference type="Pfam" id="PF01497">
    <property type="entry name" value="Peripla_BP_2"/>
    <property type="match status" value="1"/>
</dbReference>
<dbReference type="EMBL" id="FKIF01000002">
    <property type="protein sequence ID" value="SAI67790.1"/>
    <property type="molecule type" value="Genomic_DNA"/>
</dbReference>
<reference evidence="2 3" key="1">
    <citation type="submission" date="2016-04" db="EMBL/GenBank/DDBJ databases">
        <authorList>
            <consortium name="Pathogen Informatics"/>
        </authorList>
    </citation>
    <scope>NUCLEOTIDE SEQUENCE [LARGE SCALE GENOMIC DNA]</scope>
    <source>
        <strain evidence="2 3">H050680373</strain>
    </source>
</reference>
<proteinExistence type="predicted"/>
<dbReference type="AlphaFoldDB" id="A0A157SBH1"/>
<protein>
    <submittedName>
        <fullName evidence="2">Periplasmic binding protein</fullName>
    </submittedName>
</protein>
<evidence type="ECO:0000313" key="3">
    <source>
        <dbReference type="Proteomes" id="UP000076848"/>
    </source>
</evidence>
<dbReference type="CDD" id="cd01144">
    <property type="entry name" value="BtuF"/>
    <property type="match status" value="1"/>
</dbReference>
<dbReference type="PROSITE" id="PS50983">
    <property type="entry name" value="FE_B12_PBP"/>
    <property type="match status" value="1"/>
</dbReference>
<evidence type="ECO:0000259" key="1">
    <source>
        <dbReference type="PROSITE" id="PS50983"/>
    </source>
</evidence>
<gene>
    <name evidence="2" type="primary">btuF</name>
    <name evidence="2" type="ORF">SAMEA3906486_01718</name>
</gene>
<accession>A0A157SBH1</accession>
<sequence length="351" mass="37203">MSFLSGRHTFRALKGILKTPADQRARFTANRLANSRLTEGLAATCRNTLPAAALTMALAFNAAAQPTPRPAALIQVRDDAGNTVELPAPARRAIALAPHAVELAYEAGAGQSLAGTVMGSDYPPQARNLPQVGDGLRPDPERVAALRPDLLIAWQPGALRTLAPVLQSQKPAVYVSDPRSLDDIPLTLERFGILFGTQPIARDRAQALRRRLDALTERYAGKPPVRVFIQAGANPVYALGDTGIIGDALRRCGAVNAFADAGRAALQVSVESVLARQPDVIVAGVGSPAEAEAFRRTWQSSGVAAARNGHLYTLDADALYRPTGRLVDAVETLCARIDAARSRRPNPPGGL</sequence>
<dbReference type="SUPFAM" id="SSF53807">
    <property type="entry name" value="Helical backbone' metal receptor"/>
    <property type="match status" value="1"/>
</dbReference>
<feature type="domain" description="Fe/B12 periplasmic-binding" evidence="1">
    <location>
        <begin position="92"/>
        <end position="341"/>
    </location>
</feature>
<dbReference type="InterPro" id="IPR002491">
    <property type="entry name" value="ABC_transptr_periplasmic_BD"/>
</dbReference>
<dbReference type="PANTHER" id="PTHR30535">
    <property type="entry name" value="VITAMIN B12-BINDING PROTEIN"/>
    <property type="match status" value="1"/>
</dbReference>
<dbReference type="STRING" id="288768.SAMEA3906486_01718"/>
<dbReference type="PANTHER" id="PTHR30535:SF34">
    <property type="entry name" value="MOLYBDATE-BINDING PROTEIN MOLA"/>
    <property type="match status" value="1"/>
</dbReference>
<dbReference type="Proteomes" id="UP000076848">
    <property type="component" value="Unassembled WGS sequence"/>
</dbReference>
<dbReference type="Gene3D" id="3.40.50.1980">
    <property type="entry name" value="Nitrogenase molybdenum iron protein domain"/>
    <property type="match status" value="2"/>
</dbReference>
<organism evidence="2 3">
    <name type="scientific">Bordetella ansorpii</name>
    <dbReference type="NCBI Taxonomy" id="288768"/>
    <lineage>
        <taxon>Bacteria</taxon>
        <taxon>Pseudomonadati</taxon>
        <taxon>Pseudomonadota</taxon>
        <taxon>Betaproteobacteria</taxon>
        <taxon>Burkholderiales</taxon>
        <taxon>Alcaligenaceae</taxon>
        <taxon>Bordetella</taxon>
    </lineage>
</organism>